<dbReference type="GO" id="GO:0016655">
    <property type="term" value="F:oxidoreductase activity, acting on NAD(P)H, quinone or similar compound as acceptor"/>
    <property type="evidence" value="ECO:0007669"/>
    <property type="project" value="InterPro"/>
</dbReference>
<comment type="cofactor">
    <cofactor evidence="6">
        <name>FMN</name>
        <dbReference type="ChEBI" id="CHEBI:58210"/>
    </cofactor>
    <text evidence="6">Binds 1 FMN per subunit.</text>
</comment>
<dbReference type="InterPro" id="IPR003680">
    <property type="entry name" value="Flavodoxin_fold"/>
</dbReference>
<feature type="binding site" evidence="6">
    <location>
        <begin position="16"/>
        <end position="18"/>
    </location>
    <ligand>
        <name>FMN</name>
        <dbReference type="ChEBI" id="CHEBI:58210"/>
    </ligand>
</feature>
<comment type="subunit">
    <text evidence="6">Homodimer.</text>
</comment>
<comment type="caution">
    <text evidence="8">The sequence shown here is derived from an EMBL/GenBank/DDBJ whole genome shotgun (WGS) entry which is preliminary data.</text>
</comment>
<keyword evidence="4 6" id="KW-0520">NAD</keyword>
<dbReference type="OrthoDB" id="9787136at2"/>
<evidence type="ECO:0000256" key="4">
    <source>
        <dbReference type="ARBA" id="ARBA00023027"/>
    </source>
</evidence>
<dbReference type="EC" id="1.7.1.17" evidence="6"/>
<comment type="catalytic activity">
    <reaction evidence="6">
        <text>2 a quinone + NADH + H(+) = 2 a 1,4-benzosemiquinone + NAD(+)</text>
        <dbReference type="Rhea" id="RHEA:65952"/>
        <dbReference type="ChEBI" id="CHEBI:15378"/>
        <dbReference type="ChEBI" id="CHEBI:57540"/>
        <dbReference type="ChEBI" id="CHEBI:57945"/>
        <dbReference type="ChEBI" id="CHEBI:132124"/>
        <dbReference type="ChEBI" id="CHEBI:134225"/>
    </reaction>
</comment>
<dbReference type="InterPro" id="IPR050104">
    <property type="entry name" value="FMN-dep_NADH:Q_OxRdtase_AzoR1"/>
</dbReference>
<comment type="catalytic activity">
    <reaction evidence="5">
        <text>N,N-dimethyl-1,4-phenylenediamine + anthranilate + 2 NAD(+) = 2-(4-dimethylaminophenyl)diazenylbenzoate + 2 NADH + 2 H(+)</text>
        <dbReference type="Rhea" id="RHEA:55872"/>
        <dbReference type="ChEBI" id="CHEBI:15378"/>
        <dbReference type="ChEBI" id="CHEBI:15783"/>
        <dbReference type="ChEBI" id="CHEBI:16567"/>
        <dbReference type="ChEBI" id="CHEBI:57540"/>
        <dbReference type="ChEBI" id="CHEBI:57945"/>
        <dbReference type="ChEBI" id="CHEBI:71579"/>
        <dbReference type="EC" id="1.7.1.17"/>
    </reaction>
    <physiologicalReaction direction="right-to-left" evidence="5">
        <dbReference type="Rhea" id="RHEA:55874"/>
    </physiologicalReaction>
</comment>
<feature type="binding site" evidence="6">
    <location>
        <position position="10"/>
    </location>
    <ligand>
        <name>FMN</name>
        <dbReference type="ChEBI" id="CHEBI:58210"/>
    </ligand>
</feature>
<reference evidence="8 9" key="1">
    <citation type="submission" date="2016-03" db="EMBL/GenBank/DDBJ databases">
        <title>Draft genome sequence of Gluconobacter cerinus strain CECT 9110.</title>
        <authorList>
            <person name="Sainz F."/>
            <person name="Mas A."/>
            <person name="Torija M.J."/>
        </authorList>
    </citation>
    <scope>NUCLEOTIDE SEQUENCE [LARGE SCALE GENOMIC DNA]</scope>
    <source>
        <strain evidence="8 9">CECT 9110</strain>
    </source>
</reference>
<dbReference type="EC" id="1.6.5.-" evidence="6"/>
<keyword evidence="3 6" id="KW-0560">Oxidoreductase</keyword>
<organism evidence="8 9">
    <name type="scientific">Gluconobacter cerinus</name>
    <dbReference type="NCBI Taxonomy" id="38307"/>
    <lineage>
        <taxon>Bacteria</taxon>
        <taxon>Pseudomonadati</taxon>
        <taxon>Pseudomonadota</taxon>
        <taxon>Alphaproteobacteria</taxon>
        <taxon>Acetobacterales</taxon>
        <taxon>Acetobacteraceae</taxon>
        <taxon>Gluconobacter</taxon>
    </lineage>
</organism>
<dbReference type="Pfam" id="PF02525">
    <property type="entry name" value="Flavodoxin_2"/>
    <property type="match status" value="1"/>
</dbReference>
<feature type="binding site" evidence="6">
    <location>
        <begin position="97"/>
        <end position="100"/>
    </location>
    <ligand>
        <name>FMN</name>
        <dbReference type="ChEBI" id="CHEBI:58210"/>
    </ligand>
</feature>
<protein>
    <recommendedName>
        <fullName evidence="6">FMN dependent NADH:quinone oxidoreductase</fullName>
        <ecNumber evidence="6">1.6.5.-</ecNumber>
    </recommendedName>
    <alternativeName>
        <fullName evidence="6">Azo-dye reductase</fullName>
    </alternativeName>
    <alternativeName>
        <fullName evidence="6">FMN-dependent NADH-azo compound oxidoreductase</fullName>
    </alternativeName>
    <alternativeName>
        <fullName evidence="6">FMN-dependent NADH-azoreductase</fullName>
        <ecNumber evidence="6">1.7.1.17</ecNumber>
    </alternativeName>
</protein>
<name>A0A1B6VGX6_9PROT</name>
<dbReference type="RefSeq" id="WP_064275325.1">
    <property type="nucleotide sequence ID" value="NZ_JAERLG010000011.1"/>
</dbReference>
<dbReference type="InterPro" id="IPR029039">
    <property type="entry name" value="Flavoprotein-like_sf"/>
</dbReference>
<comment type="function">
    <text evidence="6">Quinone reductase that provides resistance to thiol-specific stress caused by electrophilic quinones.</text>
</comment>
<evidence type="ECO:0000259" key="7">
    <source>
        <dbReference type="Pfam" id="PF02525"/>
    </source>
</evidence>
<dbReference type="Gene3D" id="3.40.50.360">
    <property type="match status" value="1"/>
</dbReference>
<sequence>MPKLLNVTASPRGAHSISRRLGQLYVDRWRALHPGGQVVDRDLVGSGIPYLGLDWIAGVYAPPEVPRTPDMDRALVLSAALIAEIVEADEILISAPMYNFSVPAVVKSWIDYLVRPGFTFELAPGWPGLLQDKPVRVLIATRDHHVAGGEDDLVTPVIRRAFAFMGVTDVVSLLAGGSLGVNRGEVAMEDHVAGFAKAVAGMVPA</sequence>
<dbReference type="SUPFAM" id="SSF52218">
    <property type="entry name" value="Flavoproteins"/>
    <property type="match status" value="1"/>
</dbReference>
<accession>A0A1B6VGX6</accession>
<dbReference type="GO" id="GO:0016652">
    <property type="term" value="F:oxidoreductase activity, acting on NAD(P)H as acceptor"/>
    <property type="evidence" value="ECO:0007669"/>
    <property type="project" value="UniProtKB-UniRule"/>
</dbReference>
<dbReference type="GeneID" id="89651896"/>
<dbReference type="EMBL" id="LUTU01000015">
    <property type="protein sequence ID" value="OAJ66472.1"/>
    <property type="molecule type" value="Genomic_DNA"/>
</dbReference>
<feature type="domain" description="Flavodoxin-like fold" evidence="7">
    <location>
        <begin position="3"/>
        <end position="196"/>
    </location>
</feature>
<keyword evidence="1 6" id="KW-0285">Flavoprotein</keyword>
<proteinExistence type="inferred from homology"/>
<dbReference type="GO" id="GO:0009055">
    <property type="term" value="F:electron transfer activity"/>
    <property type="evidence" value="ECO:0007669"/>
    <property type="project" value="UniProtKB-UniRule"/>
</dbReference>
<evidence type="ECO:0000256" key="3">
    <source>
        <dbReference type="ARBA" id="ARBA00023002"/>
    </source>
</evidence>
<evidence type="ECO:0000256" key="1">
    <source>
        <dbReference type="ARBA" id="ARBA00022630"/>
    </source>
</evidence>
<dbReference type="AlphaFoldDB" id="A0A1B6VGX6"/>
<dbReference type="PATRIC" id="fig|38307.3.peg.3004"/>
<dbReference type="GO" id="GO:0010181">
    <property type="term" value="F:FMN binding"/>
    <property type="evidence" value="ECO:0007669"/>
    <property type="project" value="UniProtKB-UniRule"/>
</dbReference>
<dbReference type="PANTHER" id="PTHR43741:SF4">
    <property type="entry name" value="FMN-DEPENDENT NADH:QUINONE OXIDOREDUCTASE"/>
    <property type="match status" value="1"/>
</dbReference>
<dbReference type="HAMAP" id="MF_01216">
    <property type="entry name" value="Azoreductase_type1"/>
    <property type="match status" value="1"/>
</dbReference>
<comment type="similarity">
    <text evidence="6">Belongs to the azoreductase type 1 family.</text>
</comment>
<evidence type="ECO:0000313" key="8">
    <source>
        <dbReference type="EMBL" id="OAJ66472.1"/>
    </source>
</evidence>
<dbReference type="PANTHER" id="PTHR43741">
    <property type="entry name" value="FMN-DEPENDENT NADH-AZOREDUCTASE 1"/>
    <property type="match status" value="1"/>
</dbReference>
<evidence type="ECO:0000313" key="9">
    <source>
        <dbReference type="Proteomes" id="UP000077786"/>
    </source>
</evidence>
<gene>
    <name evidence="6" type="primary">azoR</name>
    <name evidence="8" type="ORF">A0123_02879</name>
</gene>
<keyword evidence="2 6" id="KW-0288">FMN</keyword>
<evidence type="ECO:0000256" key="6">
    <source>
        <dbReference type="HAMAP-Rule" id="MF_01216"/>
    </source>
</evidence>
<dbReference type="InterPro" id="IPR023048">
    <property type="entry name" value="NADH:quinone_OxRdtase_FMN_depd"/>
</dbReference>
<evidence type="ECO:0000256" key="2">
    <source>
        <dbReference type="ARBA" id="ARBA00022643"/>
    </source>
</evidence>
<evidence type="ECO:0000256" key="5">
    <source>
        <dbReference type="ARBA" id="ARBA00048542"/>
    </source>
</evidence>
<comment type="function">
    <text evidence="6">Also exhibits azoreductase activity. Catalyzes the reductive cleavage of the azo bond in aromatic azo compounds to the corresponding amines.</text>
</comment>
<dbReference type="Proteomes" id="UP000077786">
    <property type="component" value="Unassembled WGS sequence"/>
</dbReference>
<comment type="caution">
    <text evidence="6">Lacks conserved residue(s) required for the propagation of feature annotation.</text>
</comment>